<dbReference type="Proteomes" id="UP000197446">
    <property type="component" value="Unassembled WGS sequence"/>
</dbReference>
<dbReference type="OrthoDB" id="5298442at2"/>
<protein>
    <recommendedName>
        <fullName evidence="4">Lipoprotein</fullName>
    </recommendedName>
</protein>
<name>A0A254NF71_9BURK</name>
<accession>A0A254NF71</accession>
<dbReference type="InterPro" id="IPR045503">
    <property type="entry name" value="DUF6488"/>
</dbReference>
<keyword evidence="3" id="KW-1185">Reference proteome</keyword>
<evidence type="ECO:0008006" key="4">
    <source>
        <dbReference type="Google" id="ProtNLM"/>
    </source>
</evidence>
<dbReference type="AlphaFoldDB" id="A0A254NF71"/>
<proteinExistence type="predicted"/>
<organism evidence="2 3">
    <name type="scientific">Roseateles puraquae</name>
    <dbReference type="NCBI Taxonomy" id="431059"/>
    <lineage>
        <taxon>Bacteria</taxon>
        <taxon>Pseudomonadati</taxon>
        <taxon>Pseudomonadota</taxon>
        <taxon>Betaproteobacteria</taxon>
        <taxon>Burkholderiales</taxon>
        <taxon>Sphaerotilaceae</taxon>
        <taxon>Roseateles</taxon>
    </lineage>
</organism>
<evidence type="ECO:0000256" key="1">
    <source>
        <dbReference type="SAM" id="SignalP"/>
    </source>
</evidence>
<reference evidence="2 3" key="1">
    <citation type="journal article" date="2007" name="Int. J. Syst. Evol. Microbiol.">
        <title>Description of Pelomonas aquatica sp. nov. and Pelomonas puraquae sp. nov., isolated from industrial and haemodialysis water.</title>
        <authorList>
            <person name="Gomila M."/>
            <person name="Bowien B."/>
            <person name="Falsen E."/>
            <person name="Moore E.R."/>
            <person name="Lalucat J."/>
        </authorList>
    </citation>
    <scope>NUCLEOTIDE SEQUENCE [LARGE SCALE GENOMIC DNA]</scope>
    <source>
        <strain evidence="2 3">CCUG 52769</strain>
    </source>
</reference>
<dbReference type="EMBL" id="NISI01000001">
    <property type="protein sequence ID" value="OWR04957.1"/>
    <property type="molecule type" value="Genomic_DNA"/>
</dbReference>
<dbReference type="RefSeq" id="WP_088481171.1">
    <property type="nucleotide sequence ID" value="NZ_NISI01000001.1"/>
</dbReference>
<evidence type="ECO:0000313" key="2">
    <source>
        <dbReference type="EMBL" id="OWR04957.1"/>
    </source>
</evidence>
<evidence type="ECO:0000313" key="3">
    <source>
        <dbReference type="Proteomes" id="UP000197446"/>
    </source>
</evidence>
<comment type="caution">
    <text evidence="2">The sequence shown here is derived from an EMBL/GenBank/DDBJ whole genome shotgun (WGS) entry which is preliminary data.</text>
</comment>
<feature type="signal peptide" evidence="1">
    <location>
        <begin position="1"/>
        <end position="22"/>
    </location>
</feature>
<keyword evidence="1" id="KW-0732">Signal</keyword>
<gene>
    <name evidence="2" type="ORF">CDO81_00225</name>
</gene>
<feature type="chain" id="PRO_5012829510" description="Lipoprotein" evidence="1">
    <location>
        <begin position="23"/>
        <end position="116"/>
    </location>
</feature>
<sequence length="116" mass="12364">MKQFVSTFAALAALSLSAPAFAGGEGDCHFHGSTPAKAETVSGCAVKRQQQLIASGKLDKSWQAVKPAAPEQVDGQKGKEWKFTFKDAAATDKSKETLYMFFTPQGNFIAANFTGN</sequence>
<dbReference type="Pfam" id="PF20098">
    <property type="entry name" value="DUF6488"/>
    <property type="match status" value="1"/>
</dbReference>